<evidence type="ECO:0000256" key="1">
    <source>
        <dbReference type="SAM" id="Coils"/>
    </source>
</evidence>
<evidence type="ECO:0008006" key="5">
    <source>
        <dbReference type="Google" id="ProtNLM"/>
    </source>
</evidence>
<feature type="compositionally biased region" description="Polar residues" evidence="2">
    <location>
        <begin position="37"/>
        <end position="72"/>
    </location>
</feature>
<feature type="compositionally biased region" description="Low complexity" evidence="2">
    <location>
        <begin position="254"/>
        <end position="277"/>
    </location>
</feature>
<dbReference type="InParanoid" id="A0A163JMK6"/>
<evidence type="ECO:0000313" key="3">
    <source>
        <dbReference type="EMBL" id="SAM00424.1"/>
    </source>
</evidence>
<accession>A0A163JMK6</accession>
<protein>
    <recommendedName>
        <fullName evidence="5">Enkurin domain-containing protein</fullName>
    </recommendedName>
</protein>
<feature type="region of interest" description="Disordered" evidence="2">
    <location>
        <begin position="213"/>
        <end position="327"/>
    </location>
</feature>
<dbReference type="Proteomes" id="UP000078561">
    <property type="component" value="Unassembled WGS sequence"/>
</dbReference>
<evidence type="ECO:0000256" key="2">
    <source>
        <dbReference type="SAM" id="MobiDB-lite"/>
    </source>
</evidence>
<reference evidence="3" key="1">
    <citation type="submission" date="2016-04" db="EMBL/GenBank/DDBJ databases">
        <authorList>
            <person name="Evans L.H."/>
            <person name="Alamgir A."/>
            <person name="Owens N."/>
            <person name="Weber N.D."/>
            <person name="Virtaneva K."/>
            <person name="Barbian K."/>
            <person name="Babar A."/>
            <person name="Rosenke K."/>
        </authorList>
    </citation>
    <scope>NUCLEOTIDE SEQUENCE [LARGE SCALE GENOMIC DNA]</scope>
    <source>
        <strain evidence="3">CBS 101.48</strain>
    </source>
</reference>
<dbReference type="OMA" id="QTHRENH"/>
<feature type="coiled-coil region" evidence="1">
    <location>
        <begin position="348"/>
        <end position="484"/>
    </location>
</feature>
<keyword evidence="1" id="KW-0175">Coiled coil</keyword>
<sequence length="614" mass="67371">MSTKSSSKFWKKLGLGKKSSSSPGKQKIEHHLEKHATSQTQPCIPSRKQTYPVNRPPSIQSQATNTTSALTNNDDDQSIKSKRFSGVLPHRKQSTNSMKRLHQMTAAQADPPALPSAIHSRTDSKQSPGTGASTTTATTTSTTQAPPTPLPSSQPNNTTTLGHNVEQTHRENHVDPSTPPLDSDLGKLQYDTTIENALTCDDKRLADDQPCFTTPGSNMKSCSTDDSVITHSTTDQSSQPPHTTPVKLTKRKSSTSLKKTSKSLSSSTVGTVQTTSKSRLRQPSRTNSNSSTAGSVTPSVSSSSSLKKDSTLSTSTPPLPTATTTVSTNLLFPADGLNTTPDQKDQLIQQLQEALQTEQSINRVLQGQKEAITRDLDYFSLTVDELMEEKEALLQKYEEEKLKSQSNQEDLNVLLDKLKASTDSARDRSMEVDQWKAEIENLKEELASERNELKSALKRKDQEISRLKNELAGSKDHVKALSSRLDEVSQEINLREPPSKQSHQPHSITTIETPSASPRLDALKCNDSSQVSSQPPLPRHNGPSLTISTGSSPYALDDELMTLTKEREKLQSDYSKIPLSGGGPTSRRRKEQLEEMLDEVDSQLSKVKQKIRRS</sequence>
<feature type="compositionally biased region" description="Polar residues" evidence="2">
    <location>
        <begin position="213"/>
        <end position="241"/>
    </location>
</feature>
<keyword evidence="4" id="KW-1185">Reference proteome</keyword>
<gene>
    <name evidence="3" type="primary">ABSGL_06112.1 scaffold 7701</name>
</gene>
<feature type="compositionally biased region" description="Polar residues" evidence="2">
    <location>
        <begin position="499"/>
        <end position="516"/>
    </location>
</feature>
<feature type="compositionally biased region" description="Polar residues" evidence="2">
    <location>
        <begin position="543"/>
        <end position="552"/>
    </location>
</feature>
<feature type="region of interest" description="Disordered" evidence="2">
    <location>
        <begin position="566"/>
        <end position="614"/>
    </location>
</feature>
<feature type="compositionally biased region" description="Low complexity" evidence="2">
    <location>
        <begin position="16"/>
        <end position="25"/>
    </location>
</feature>
<feature type="region of interest" description="Disordered" evidence="2">
    <location>
        <begin position="494"/>
        <end position="554"/>
    </location>
</feature>
<name>A0A163JMK6_ABSGL</name>
<dbReference type="EMBL" id="LT553217">
    <property type="protein sequence ID" value="SAM00424.1"/>
    <property type="molecule type" value="Genomic_DNA"/>
</dbReference>
<dbReference type="STRING" id="4829.A0A163JMK6"/>
<feature type="compositionally biased region" description="Low complexity" evidence="2">
    <location>
        <begin position="290"/>
        <end position="327"/>
    </location>
</feature>
<feature type="compositionally biased region" description="Low complexity" evidence="2">
    <location>
        <begin position="126"/>
        <end position="145"/>
    </location>
</feature>
<dbReference type="AlphaFoldDB" id="A0A163JMK6"/>
<evidence type="ECO:0000313" key="4">
    <source>
        <dbReference type="Proteomes" id="UP000078561"/>
    </source>
</evidence>
<organism evidence="3">
    <name type="scientific">Absidia glauca</name>
    <name type="common">Pin mould</name>
    <dbReference type="NCBI Taxonomy" id="4829"/>
    <lineage>
        <taxon>Eukaryota</taxon>
        <taxon>Fungi</taxon>
        <taxon>Fungi incertae sedis</taxon>
        <taxon>Mucoromycota</taxon>
        <taxon>Mucoromycotina</taxon>
        <taxon>Mucoromycetes</taxon>
        <taxon>Mucorales</taxon>
        <taxon>Cunninghamellaceae</taxon>
        <taxon>Absidia</taxon>
    </lineage>
</organism>
<feature type="compositionally biased region" description="Basic and acidic residues" evidence="2">
    <location>
        <begin position="26"/>
        <end position="36"/>
    </location>
</feature>
<feature type="region of interest" description="Disordered" evidence="2">
    <location>
        <begin position="1"/>
        <end position="162"/>
    </location>
</feature>
<proteinExistence type="predicted"/>
<dbReference type="OrthoDB" id="5600564at2759"/>